<dbReference type="InterPro" id="IPR044946">
    <property type="entry name" value="Restrct_endonuc_typeI_TRD_sf"/>
</dbReference>
<dbReference type="InterPro" id="IPR052021">
    <property type="entry name" value="Type-I_RS_S_subunit"/>
</dbReference>
<feature type="domain" description="Type I restriction modification DNA specificity" evidence="4">
    <location>
        <begin position="230"/>
        <end position="391"/>
    </location>
</feature>
<evidence type="ECO:0000256" key="1">
    <source>
        <dbReference type="ARBA" id="ARBA00010923"/>
    </source>
</evidence>
<keyword evidence="5" id="KW-0540">Nuclease</keyword>
<dbReference type="InterPro" id="IPR000055">
    <property type="entry name" value="Restrct_endonuc_typeI_TRD"/>
</dbReference>
<dbReference type="GO" id="GO:0009307">
    <property type="term" value="P:DNA restriction-modification system"/>
    <property type="evidence" value="ECO:0007669"/>
    <property type="project" value="UniProtKB-KW"/>
</dbReference>
<dbReference type="AlphaFoldDB" id="A0A967BBT7"/>
<dbReference type="Pfam" id="PF01420">
    <property type="entry name" value="Methylase_S"/>
    <property type="match status" value="2"/>
</dbReference>
<keyword evidence="3" id="KW-0238">DNA-binding</keyword>
<dbReference type="Gene3D" id="3.90.220.20">
    <property type="entry name" value="DNA methylase specificity domains"/>
    <property type="match status" value="2"/>
</dbReference>
<dbReference type="PANTHER" id="PTHR30408">
    <property type="entry name" value="TYPE-1 RESTRICTION ENZYME ECOKI SPECIFICITY PROTEIN"/>
    <property type="match status" value="1"/>
</dbReference>
<gene>
    <name evidence="5" type="ORF">GOB87_09255</name>
</gene>
<reference evidence="5" key="1">
    <citation type="submission" date="2019-11" db="EMBL/GenBank/DDBJ databases">
        <title>Description of new Acetobacter species.</title>
        <authorList>
            <person name="Cleenwerck I."/>
            <person name="Sombolestani A.S."/>
        </authorList>
    </citation>
    <scope>NUCLEOTIDE SEQUENCE</scope>
    <source>
        <strain evidence="5">LMG 1626</strain>
    </source>
</reference>
<dbReference type="GO" id="GO:0004519">
    <property type="term" value="F:endonuclease activity"/>
    <property type="evidence" value="ECO:0007669"/>
    <property type="project" value="UniProtKB-KW"/>
</dbReference>
<dbReference type="GO" id="GO:0003677">
    <property type="term" value="F:DNA binding"/>
    <property type="evidence" value="ECO:0007669"/>
    <property type="project" value="UniProtKB-KW"/>
</dbReference>
<evidence type="ECO:0000313" key="6">
    <source>
        <dbReference type="Proteomes" id="UP000597459"/>
    </source>
</evidence>
<keyword evidence="2" id="KW-0680">Restriction system</keyword>
<name>A0A967BBT7_9PROT</name>
<dbReference type="Gene3D" id="1.10.287.1120">
    <property type="entry name" value="Bipartite methylase S protein"/>
    <property type="match status" value="1"/>
</dbReference>
<keyword evidence="5" id="KW-0378">Hydrolase</keyword>
<evidence type="ECO:0000256" key="3">
    <source>
        <dbReference type="ARBA" id="ARBA00023125"/>
    </source>
</evidence>
<proteinExistence type="inferred from homology"/>
<sequence length="420" mass="47199">MSFPKYPAYKDSGVEWIGKIPAGWGVAPLFSISTENRDKNTGLKSSNTLSLSYGNIIERDKNNNFGLLPDSYETYQIVKFGDIIFRLTDLQNDRNSLRSAISRYNGIITSAYLSIKTAKNCCPFYISYLMRAYDCEKVFYSMGGGVRQSLNFKEFKYLPVILPPLPEQQAIASFLDRECGKIDALIAEQERLIALLAEKRQAVISHAVTKGLNPNAPMKDSGIPWIGMVPEGWEVMPLYLLFRLGRGRVISHEEIHENGGEYPVYSSQTEDDGVMGYINSFDFEGDYITWTTDGANAGTLFVRSGRFNCTNVCGTLFASKILNLYFVKEAISLSVKYFVRQDINPKLMNNVMSKIRISLPTYAEQNRISEMIAVIDEKYSNISKKMRKQITLLKERRAALISAAVTGKIDVRAQSKALAA</sequence>
<dbReference type="PANTHER" id="PTHR30408:SF12">
    <property type="entry name" value="TYPE I RESTRICTION ENZYME MJAVIII SPECIFICITY SUBUNIT"/>
    <property type="match status" value="1"/>
</dbReference>
<accession>A0A967BBT7</accession>
<dbReference type="CDD" id="cd17255">
    <property type="entry name" value="RMtype1_S_Fco49512ORF2615P-TRD2-CR2_like"/>
    <property type="match status" value="1"/>
</dbReference>
<dbReference type="SUPFAM" id="SSF116734">
    <property type="entry name" value="DNA methylase specificity domain"/>
    <property type="match status" value="2"/>
</dbReference>
<protein>
    <submittedName>
        <fullName evidence="5">Restriction endonuclease subunit S</fullName>
    </submittedName>
</protein>
<comment type="similarity">
    <text evidence="1">Belongs to the type-I restriction system S methylase family.</text>
</comment>
<evidence type="ECO:0000259" key="4">
    <source>
        <dbReference type="Pfam" id="PF01420"/>
    </source>
</evidence>
<keyword evidence="6" id="KW-1185">Reference proteome</keyword>
<organism evidence="5 6">
    <name type="scientific">Acetobacter estunensis</name>
    <dbReference type="NCBI Taxonomy" id="104097"/>
    <lineage>
        <taxon>Bacteria</taxon>
        <taxon>Pseudomonadati</taxon>
        <taxon>Pseudomonadota</taxon>
        <taxon>Alphaproteobacteria</taxon>
        <taxon>Acetobacterales</taxon>
        <taxon>Acetobacteraceae</taxon>
        <taxon>Acetobacter</taxon>
    </lineage>
</organism>
<evidence type="ECO:0000256" key="2">
    <source>
        <dbReference type="ARBA" id="ARBA00022747"/>
    </source>
</evidence>
<evidence type="ECO:0000313" key="5">
    <source>
        <dbReference type="EMBL" id="NHO54138.1"/>
    </source>
</evidence>
<feature type="domain" description="Type I restriction modification DNA specificity" evidence="4">
    <location>
        <begin position="119"/>
        <end position="177"/>
    </location>
</feature>
<dbReference type="RefSeq" id="WP_166315635.1">
    <property type="nucleotide sequence ID" value="NZ_WOTH01000016.1"/>
</dbReference>
<keyword evidence="5" id="KW-0255">Endonuclease</keyword>
<dbReference type="Proteomes" id="UP000597459">
    <property type="component" value="Unassembled WGS sequence"/>
</dbReference>
<dbReference type="EMBL" id="WOTH01000016">
    <property type="protein sequence ID" value="NHO54138.1"/>
    <property type="molecule type" value="Genomic_DNA"/>
</dbReference>
<comment type="caution">
    <text evidence="5">The sequence shown here is derived from an EMBL/GenBank/DDBJ whole genome shotgun (WGS) entry which is preliminary data.</text>
</comment>